<name>A0A381Q643_9ZZZZ</name>
<reference evidence="4" key="1">
    <citation type="submission" date="2018-05" db="EMBL/GenBank/DDBJ databases">
        <authorList>
            <person name="Lanie J.A."/>
            <person name="Ng W.-L."/>
            <person name="Kazmierczak K.M."/>
            <person name="Andrzejewski T.M."/>
            <person name="Davidsen T.M."/>
            <person name="Wayne K.J."/>
            <person name="Tettelin H."/>
            <person name="Glass J.I."/>
            <person name="Rusch D."/>
            <person name="Podicherti R."/>
            <person name="Tsui H.-C.T."/>
            <person name="Winkler M.E."/>
        </authorList>
    </citation>
    <scope>NUCLEOTIDE SEQUENCE</scope>
</reference>
<dbReference type="AlphaFoldDB" id="A0A381Q643"/>
<feature type="non-terminal residue" evidence="4">
    <location>
        <position position="366"/>
    </location>
</feature>
<feature type="non-terminal residue" evidence="4">
    <location>
        <position position="1"/>
    </location>
</feature>
<dbReference type="PROSITE" id="PS51257">
    <property type="entry name" value="PROKAR_LIPOPROTEIN"/>
    <property type="match status" value="1"/>
</dbReference>
<dbReference type="InterPro" id="IPR001258">
    <property type="entry name" value="NHL_repeat"/>
</dbReference>
<evidence type="ECO:0000313" key="4">
    <source>
        <dbReference type="EMBL" id="SUZ74388.1"/>
    </source>
</evidence>
<evidence type="ECO:0000256" key="2">
    <source>
        <dbReference type="ARBA" id="ARBA00022737"/>
    </source>
</evidence>
<organism evidence="4">
    <name type="scientific">marine metagenome</name>
    <dbReference type="NCBI Taxonomy" id="408172"/>
    <lineage>
        <taxon>unclassified sequences</taxon>
        <taxon>metagenomes</taxon>
        <taxon>ecological metagenomes</taxon>
    </lineage>
</organism>
<keyword evidence="1" id="KW-0732">Signal</keyword>
<dbReference type="PROSITE" id="PS51125">
    <property type="entry name" value="NHL"/>
    <property type="match status" value="1"/>
</dbReference>
<dbReference type="Pfam" id="PF01436">
    <property type="entry name" value="NHL"/>
    <property type="match status" value="1"/>
</dbReference>
<proteinExistence type="predicted"/>
<keyword evidence="2" id="KW-0677">Repeat</keyword>
<dbReference type="SUPFAM" id="SSF63829">
    <property type="entry name" value="Calcium-dependent phosphotriesterase"/>
    <property type="match status" value="1"/>
</dbReference>
<dbReference type="Gene3D" id="2.120.10.30">
    <property type="entry name" value="TolB, C-terminal domain"/>
    <property type="match status" value="1"/>
</dbReference>
<evidence type="ECO:0000256" key="1">
    <source>
        <dbReference type="ARBA" id="ARBA00022729"/>
    </source>
</evidence>
<dbReference type="InterPro" id="IPR011042">
    <property type="entry name" value="6-blade_b-propeller_TolB-like"/>
</dbReference>
<evidence type="ECO:0000256" key="3">
    <source>
        <dbReference type="ARBA" id="ARBA00023180"/>
    </source>
</evidence>
<sequence>MLGWRVGASALILGLVFGCGMPESDSVDDALTPAASGGSVAGAYVVDPFWPRPLPDGWLLGNVVGVATDSRDHAWLIHRPNSQSGAAETPPVIAFDTEGVVVHSWGGPGEGYDWGTQTHGIYVDHEDNVWVGFGGGLPYDPTARATTDNALVLKFTPDGEFLLQIGDFGVGTEGSDSTMFLGQPTDVWVDAETGEVYIADGYTNRRVIVFDGLTGEYVRHWGGYGNVPDDGSVPRFSRNAEPPSQFSTPHCVNGATDGLVYVCDRGNQRIQVFQKDGTFVDEAFIEADLGGGQLGGTPWDIAFSRDPAQRQMLVVDGGGHAVHILERGSLEVTESFGRRGRWAGQFESPHNLALDSLGNLFVGETL</sequence>
<accession>A0A381Q643</accession>
<dbReference type="PANTHER" id="PTHR10680">
    <property type="entry name" value="PEPTIDYL-GLYCINE ALPHA-AMIDATING MONOOXYGENASE"/>
    <property type="match status" value="1"/>
</dbReference>
<gene>
    <name evidence="4" type="ORF">METZ01_LOCUS27242</name>
</gene>
<dbReference type="EMBL" id="UINC01001209">
    <property type="protein sequence ID" value="SUZ74388.1"/>
    <property type="molecule type" value="Genomic_DNA"/>
</dbReference>
<keyword evidence="3" id="KW-0325">Glycoprotein</keyword>
<protein>
    <recommendedName>
        <fullName evidence="5">Peptidylamidoglycolate lyase</fullName>
    </recommendedName>
</protein>
<evidence type="ECO:0008006" key="5">
    <source>
        <dbReference type="Google" id="ProtNLM"/>
    </source>
</evidence>